<dbReference type="Proteomes" id="UP000237347">
    <property type="component" value="Unassembled WGS sequence"/>
</dbReference>
<dbReference type="GO" id="GO:0016301">
    <property type="term" value="F:kinase activity"/>
    <property type="evidence" value="ECO:0007669"/>
    <property type="project" value="UniProtKB-KW"/>
</dbReference>
<reference evidence="1 2" key="1">
    <citation type="journal article" date="2018" name="Sci. Data">
        <title>The draft genome sequence of cork oak.</title>
        <authorList>
            <person name="Ramos A.M."/>
            <person name="Usie A."/>
            <person name="Barbosa P."/>
            <person name="Barros P.M."/>
            <person name="Capote T."/>
            <person name="Chaves I."/>
            <person name="Simoes F."/>
            <person name="Abreu I."/>
            <person name="Carrasquinho I."/>
            <person name="Faro C."/>
            <person name="Guimaraes J.B."/>
            <person name="Mendonca D."/>
            <person name="Nobrega F."/>
            <person name="Rodrigues L."/>
            <person name="Saibo N.J.M."/>
            <person name="Varela M.C."/>
            <person name="Egas C."/>
            <person name="Matos J."/>
            <person name="Miguel C.M."/>
            <person name="Oliveira M.M."/>
            <person name="Ricardo C.P."/>
            <person name="Goncalves S."/>
        </authorList>
    </citation>
    <scope>NUCLEOTIDE SEQUENCE [LARGE SCALE GENOMIC DNA]</scope>
    <source>
        <strain evidence="2">cv. HL8</strain>
    </source>
</reference>
<comment type="caution">
    <text evidence="1">The sequence shown here is derived from an EMBL/GenBank/DDBJ whole genome shotgun (WGS) entry which is preliminary data.</text>
</comment>
<dbReference type="AlphaFoldDB" id="A0AAW0KX14"/>
<evidence type="ECO:0000313" key="2">
    <source>
        <dbReference type="Proteomes" id="UP000237347"/>
    </source>
</evidence>
<accession>A0AAW0KX14</accession>
<name>A0AAW0KX14_QUESU</name>
<proteinExistence type="predicted"/>
<sequence>MRSIDFTTVYKALSAMESKVTVILQERSKENIHMSEWVSFMVAHGDIKTVEIAMLCVFPTSTKRPTTSQVVAELKDCLTTEIAQKEGYEGESNYTIEMYNINLATELNPLAQ</sequence>
<organism evidence="1 2">
    <name type="scientific">Quercus suber</name>
    <name type="common">Cork oak</name>
    <dbReference type="NCBI Taxonomy" id="58331"/>
    <lineage>
        <taxon>Eukaryota</taxon>
        <taxon>Viridiplantae</taxon>
        <taxon>Streptophyta</taxon>
        <taxon>Embryophyta</taxon>
        <taxon>Tracheophyta</taxon>
        <taxon>Spermatophyta</taxon>
        <taxon>Magnoliopsida</taxon>
        <taxon>eudicotyledons</taxon>
        <taxon>Gunneridae</taxon>
        <taxon>Pentapetalae</taxon>
        <taxon>rosids</taxon>
        <taxon>fabids</taxon>
        <taxon>Fagales</taxon>
        <taxon>Fagaceae</taxon>
        <taxon>Quercus</taxon>
    </lineage>
</organism>
<gene>
    <name evidence="1" type="primary">IOS1_13</name>
    <name evidence="1" type="ORF">CFP56_011606</name>
</gene>
<dbReference type="EMBL" id="PKMF04000191">
    <property type="protein sequence ID" value="KAK7844128.1"/>
    <property type="molecule type" value="Genomic_DNA"/>
</dbReference>
<evidence type="ECO:0000313" key="1">
    <source>
        <dbReference type="EMBL" id="KAK7844128.1"/>
    </source>
</evidence>
<protein>
    <submittedName>
        <fullName evidence="1">Lrr receptor-like serine/threonine-protein kinase ios1</fullName>
    </submittedName>
</protein>
<keyword evidence="2" id="KW-1185">Reference proteome</keyword>